<evidence type="ECO:0000256" key="12">
    <source>
        <dbReference type="ARBA" id="ARBA00049192"/>
    </source>
</evidence>
<dbReference type="SUPFAM" id="SSF47203">
    <property type="entry name" value="Acyl-CoA dehydrogenase C-terminal domain-like"/>
    <property type="match status" value="1"/>
</dbReference>
<evidence type="ECO:0000259" key="17">
    <source>
        <dbReference type="Pfam" id="PF02771"/>
    </source>
</evidence>
<evidence type="ECO:0000313" key="18">
    <source>
        <dbReference type="EMBL" id="GIY30054.1"/>
    </source>
</evidence>
<proteinExistence type="inferred from homology"/>
<protein>
    <recommendedName>
        <fullName evidence="9">Short-chain specific acyl-CoA dehydrogenase, mitochondrial</fullName>
        <ecNumber evidence="4">1.3.8.1</ecNumber>
    </recommendedName>
    <alternativeName>
        <fullName evidence="8">Butyryl-CoA dehydrogenase</fullName>
    </alternativeName>
</protein>
<feature type="domain" description="Acyl-CoA oxidase/dehydrogenase middle" evidence="16">
    <location>
        <begin position="154"/>
        <end position="249"/>
    </location>
</feature>
<comment type="pathway">
    <text evidence="2">Lipid metabolism; mitochondrial fatty acid beta-oxidation.</text>
</comment>
<gene>
    <name evidence="18" type="primary">Acads</name>
    <name evidence="18" type="ORF">CDAR_445281</name>
</gene>
<dbReference type="InterPro" id="IPR006089">
    <property type="entry name" value="Acyl-CoA_DH_CS"/>
</dbReference>
<comment type="function">
    <text evidence="10">Short-chain specific acyl-CoA dehydrogenase is one of the acyl-CoA dehydrogenases that catalyze the first step of mitochondrial fatty acid beta-oxidation, an aerobic process breaking down fatty acids into acetyl-CoA and allowing the production of energy from fats. The first step of fatty acid beta-oxidation consists in the removal of one hydrogen from C-2 and C-3 of the straight-chain fatty acyl-CoA thioester, resulting in the formation of trans-2-enoyl-CoA. Among the different mitochondrial acyl-CoA dehydrogenases, short-chain specific acyl-CoA dehydrogenase acts specifically on acyl-CoAs with saturated 4 to 6 carbons long primary chains.</text>
</comment>
<dbReference type="CDD" id="cd01158">
    <property type="entry name" value="SCAD_SBCAD"/>
    <property type="match status" value="1"/>
</dbReference>
<evidence type="ECO:0000256" key="7">
    <source>
        <dbReference type="ARBA" id="ARBA00023002"/>
    </source>
</evidence>
<keyword evidence="5 14" id="KW-0285">Flavoprotein</keyword>
<dbReference type="InterPro" id="IPR046373">
    <property type="entry name" value="Acyl-CoA_Oxase/DH_mid-dom_sf"/>
</dbReference>
<dbReference type="Gene3D" id="1.10.540.10">
    <property type="entry name" value="Acyl-CoA dehydrogenase/oxidase, N-terminal domain"/>
    <property type="match status" value="1"/>
</dbReference>
<dbReference type="EMBL" id="BPLQ01007426">
    <property type="protein sequence ID" value="GIY30054.1"/>
    <property type="molecule type" value="Genomic_DNA"/>
</dbReference>
<dbReference type="InterPro" id="IPR036250">
    <property type="entry name" value="AcylCo_DH-like_C"/>
</dbReference>
<dbReference type="Pfam" id="PF02771">
    <property type="entry name" value="Acyl-CoA_dh_N"/>
    <property type="match status" value="1"/>
</dbReference>
<dbReference type="PANTHER" id="PTHR43884:SF12">
    <property type="entry name" value="ISOVALERYL-COA DEHYDROGENASE, MITOCHONDRIAL-RELATED"/>
    <property type="match status" value="1"/>
</dbReference>
<comment type="cofactor">
    <cofactor evidence="1 14">
        <name>FAD</name>
        <dbReference type="ChEBI" id="CHEBI:57692"/>
    </cofactor>
</comment>
<feature type="domain" description="Acyl-CoA dehydrogenase/oxidase C-terminal" evidence="15">
    <location>
        <begin position="261"/>
        <end position="409"/>
    </location>
</feature>
<evidence type="ECO:0000256" key="11">
    <source>
        <dbReference type="ARBA" id="ARBA00048499"/>
    </source>
</evidence>
<dbReference type="Proteomes" id="UP001054837">
    <property type="component" value="Unassembled WGS sequence"/>
</dbReference>
<evidence type="ECO:0000256" key="14">
    <source>
        <dbReference type="RuleBase" id="RU362125"/>
    </source>
</evidence>
<keyword evidence="6 14" id="KW-0274">FAD</keyword>
<reference evidence="18 19" key="1">
    <citation type="submission" date="2021-06" db="EMBL/GenBank/DDBJ databases">
        <title>Caerostris darwini draft genome.</title>
        <authorList>
            <person name="Kono N."/>
            <person name="Arakawa K."/>
        </authorList>
    </citation>
    <scope>NUCLEOTIDE SEQUENCE [LARGE SCALE GENOMIC DNA]</scope>
</reference>
<evidence type="ECO:0000256" key="5">
    <source>
        <dbReference type="ARBA" id="ARBA00022630"/>
    </source>
</evidence>
<dbReference type="Gene3D" id="1.20.140.10">
    <property type="entry name" value="Butyryl-CoA Dehydrogenase, subunit A, domain 3"/>
    <property type="match status" value="1"/>
</dbReference>
<evidence type="ECO:0000259" key="16">
    <source>
        <dbReference type="Pfam" id="PF02770"/>
    </source>
</evidence>
<dbReference type="SUPFAM" id="SSF56645">
    <property type="entry name" value="Acyl-CoA dehydrogenase NM domain-like"/>
    <property type="match status" value="1"/>
</dbReference>
<evidence type="ECO:0000256" key="1">
    <source>
        <dbReference type="ARBA" id="ARBA00001974"/>
    </source>
</evidence>
<comment type="similarity">
    <text evidence="3 14">Belongs to the acyl-CoA dehydrogenase family.</text>
</comment>
<evidence type="ECO:0000256" key="10">
    <source>
        <dbReference type="ARBA" id="ARBA00045387"/>
    </source>
</evidence>
<keyword evidence="19" id="KW-1185">Reference proteome</keyword>
<dbReference type="Pfam" id="PF02770">
    <property type="entry name" value="Acyl-CoA_dh_M"/>
    <property type="match status" value="1"/>
</dbReference>
<comment type="catalytic activity">
    <reaction evidence="12">
        <text>hexanoyl-CoA + oxidized [electron-transfer flavoprotein] + H(+) = (2E)-hexenoyl-CoA + reduced [electron-transfer flavoprotein]</text>
        <dbReference type="Rhea" id="RHEA:43464"/>
        <dbReference type="Rhea" id="RHEA-COMP:10685"/>
        <dbReference type="Rhea" id="RHEA-COMP:10686"/>
        <dbReference type="ChEBI" id="CHEBI:15378"/>
        <dbReference type="ChEBI" id="CHEBI:57692"/>
        <dbReference type="ChEBI" id="CHEBI:58307"/>
        <dbReference type="ChEBI" id="CHEBI:62077"/>
        <dbReference type="ChEBI" id="CHEBI:62620"/>
    </reaction>
    <physiologicalReaction direction="left-to-right" evidence="12">
        <dbReference type="Rhea" id="RHEA:43465"/>
    </physiologicalReaction>
</comment>
<dbReference type="GO" id="GO:0033539">
    <property type="term" value="P:fatty acid beta-oxidation using acyl-CoA dehydrogenase"/>
    <property type="evidence" value="ECO:0007669"/>
    <property type="project" value="TreeGrafter"/>
</dbReference>
<dbReference type="PROSITE" id="PS00072">
    <property type="entry name" value="ACYL_COA_DH_1"/>
    <property type="match status" value="1"/>
</dbReference>
<dbReference type="Pfam" id="PF00441">
    <property type="entry name" value="Acyl-CoA_dh_1"/>
    <property type="match status" value="1"/>
</dbReference>
<dbReference type="GO" id="GO:0046359">
    <property type="term" value="P:butyrate catabolic process"/>
    <property type="evidence" value="ECO:0007669"/>
    <property type="project" value="TreeGrafter"/>
</dbReference>
<dbReference type="InterPro" id="IPR009100">
    <property type="entry name" value="AcylCoA_DH/oxidase_NM_dom_sf"/>
</dbReference>
<dbReference type="InterPro" id="IPR037069">
    <property type="entry name" value="AcylCoA_DH/ox_N_sf"/>
</dbReference>
<evidence type="ECO:0000256" key="13">
    <source>
        <dbReference type="ARBA" id="ARBA00050758"/>
    </source>
</evidence>
<dbReference type="InterPro" id="IPR006091">
    <property type="entry name" value="Acyl-CoA_Oxase/DH_mid-dom"/>
</dbReference>
<sequence>MNPVLKKLCTTALTKKSGQNMSKLLTIFRDRSSTYCLPETHKILQDTCRKFSDEQLKPMAGKIDKEHLFPEEQIKQIGALGLFGLTVSENEGGAGLDNLAYVTAMEEISRGCASCGTIMSVHCSLYISALQNFGNDEQKKQFLNPFITGERIGCFALSEPGNGSDAVAASTTAKRSGDSWILNGTKAWVTNGYEAEATVVFAATDKSKKHKGISCFLVPIPTPGLSLGKKEDKMGIRGSSTCNLIFEDCRIPKENLLGQIGQGFKIAMMTLDSGRIGIAAQALGISQAALDCAVNYASQRKAFGSPILNLQAIQLKLADMELRLESARLLTHKAAKLRDLGRKFTKEASLAKLSASEAATFIAHQAMQILGGMGYVTDMPVERHYRDGRITEIYAGTAEIQKLIITDNLIREYGIEA</sequence>
<dbReference type="InterPro" id="IPR013786">
    <property type="entry name" value="AcylCoA_DH/ox_N"/>
</dbReference>
<dbReference type="InterPro" id="IPR009075">
    <property type="entry name" value="AcylCo_DH/oxidase_C"/>
</dbReference>
<keyword evidence="7 14" id="KW-0560">Oxidoreductase</keyword>
<dbReference type="GO" id="GO:0050660">
    <property type="term" value="F:flavin adenine dinucleotide binding"/>
    <property type="evidence" value="ECO:0007669"/>
    <property type="project" value="InterPro"/>
</dbReference>
<dbReference type="GO" id="GO:0016937">
    <property type="term" value="F:short-chain fatty acyl-CoA dehydrogenase activity"/>
    <property type="evidence" value="ECO:0007669"/>
    <property type="project" value="UniProtKB-EC"/>
</dbReference>
<dbReference type="FunFam" id="1.10.540.10:FF:000002">
    <property type="entry name" value="Acyl-CoA dehydrogenase FadE19"/>
    <property type="match status" value="1"/>
</dbReference>
<dbReference type="PROSITE" id="PS00073">
    <property type="entry name" value="ACYL_COA_DH_2"/>
    <property type="match status" value="1"/>
</dbReference>
<organism evidence="18 19">
    <name type="scientific">Caerostris darwini</name>
    <dbReference type="NCBI Taxonomy" id="1538125"/>
    <lineage>
        <taxon>Eukaryota</taxon>
        <taxon>Metazoa</taxon>
        <taxon>Ecdysozoa</taxon>
        <taxon>Arthropoda</taxon>
        <taxon>Chelicerata</taxon>
        <taxon>Arachnida</taxon>
        <taxon>Araneae</taxon>
        <taxon>Araneomorphae</taxon>
        <taxon>Entelegynae</taxon>
        <taxon>Araneoidea</taxon>
        <taxon>Araneidae</taxon>
        <taxon>Caerostris</taxon>
    </lineage>
</organism>
<dbReference type="GO" id="GO:0005739">
    <property type="term" value="C:mitochondrion"/>
    <property type="evidence" value="ECO:0007669"/>
    <property type="project" value="TreeGrafter"/>
</dbReference>
<accession>A0AAV4SAR0</accession>
<evidence type="ECO:0000256" key="9">
    <source>
        <dbReference type="ARBA" id="ARBA00044204"/>
    </source>
</evidence>
<feature type="domain" description="Acyl-CoA dehydrogenase/oxidase N-terminal" evidence="17">
    <location>
        <begin position="39"/>
        <end position="150"/>
    </location>
</feature>
<dbReference type="PIRSF" id="PIRSF016578">
    <property type="entry name" value="HsaA"/>
    <property type="match status" value="1"/>
</dbReference>
<comment type="caution">
    <text evidence="18">The sequence shown here is derived from an EMBL/GenBank/DDBJ whole genome shotgun (WGS) entry which is preliminary data.</text>
</comment>
<dbReference type="EC" id="1.3.8.1" evidence="4"/>
<evidence type="ECO:0000256" key="4">
    <source>
        <dbReference type="ARBA" id="ARBA00012046"/>
    </source>
</evidence>
<evidence type="ECO:0000256" key="6">
    <source>
        <dbReference type="ARBA" id="ARBA00022827"/>
    </source>
</evidence>
<evidence type="ECO:0000259" key="15">
    <source>
        <dbReference type="Pfam" id="PF00441"/>
    </source>
</evidence>
<comment type="catalytic activity">
    <reaction evidence="11">
        <text>pentanoyl-CoA + oxidized [electron-transfer flavoprotein] + H(+) = (2E)-pentenoyl-CoA + reduced [electron-transfer flavoprotein]</text>
        <dbReference type="Rhea" id="RHEA:43456"/>
        <dbReference type="Rhea" id="RHEA-COMP:10685"/>
        <dbReference type="Rhea" id="RHEA-COMP:10686"/>
        <dbReference type="ChEBI" id="CHEBI:15378"/>
        <dbReference type="ChEBI" id="CHEBI:57389"/>
        <dbReference type="ChEBI" id="CHEBI:57692"/>
        <dbReference type="ChEBI" id="CHEBI:58307"/>
        <dbReference type="ChEBI" id="CHEBI:86160"/>
    </reaction>
    <physiologicalReaction direction="left-to-right" evidence="11">
        <dbReference type="Rhea" id="RHEA:43457"/>
    </physiologicalReaction>
</comment>
<evidence type="ECO:0000256" key="8">
    <source>
        <dbReference type="ARBA" id="ARBA00031895"/>
    </source>
</evidence>
<name>A0AAV4SAR0_9ARAC</name>
<dbReference type="Gene3D" id="2.40.110.10">
    <property type="entry name" value="Butyryl-CoA Dehydrogenase, subunit A, domain 2"/>
    <property type="match status" value="1"/>
</dbReference>
<evidence type="ECO:0000256" key="3">
    <source>
        <dbReference type="ARBA" id="ARBA00009347"/>
    </source>
</evidence>
<dbReference type="FunFam" id="1.20.140.10:FF:000004">
    <property type="entry name" value="Acyl-CoA dehydrogenase FadE25"/>
    <property type="match status" value="1"/>
</dbReference>
<evidence type="ECO:0000256" key="2">
    <source>
        <dbReference type="ARBA" id="ARBA00005198"/>
    </source>
</evidence>
<dbReference type="AlphaFoldDB" id="A0AAV4SAR0"/>
<comment type="catalytic activity">
    <reaction evidence="13">
        <text>butanoyl-CoA + oxidized [electron-transfer flavoprotein] + H(+) = (2E)-butenoyl-CoA + reduced [electron-transfer flavoprotein]</text>
        <dbReference type="Rhea" id="RHEA:24004"/>
        <dbReference type="Rhea" id="RHEA-COMP:10685"/>
        <dbReference type="Rhea" id="RHEA-COMP:10686"/>
        <dbReference type="ChEBI" id="CHEBI:15378"/>
        <dbReference type="ChEBI" id="CHEBI:57332"/>
        <dbReference type="ChEBI" id="CHEBI:57371"/>
        <dbReference type="ChEBI" id="CHEBI:57692"/>
        <dbReference type="ChEBI" id="CHEBI:58307"/>
        <dbReference type="EC" id="1.3.8.1"/>
    </reaction>
    <physiologicalReaction direction="left-to-right" evidence="13">
        <dbReference type="Rhea" id="RHEA:24005"/>
    </physiologicalReaction>
</comment>
<dbReference type="PANTHER" id="PTHR43884">
    <property type="entry name" value="ACYL-COA DEHYDROGENASE"/>
    <property type="match status" value="1"/>
</dbReference>
<dbReference type="FunFam" id="2.40.110.10:FF:000001">
    <property type="entry name" value="Acyl-CoA dehydrogenase, mitochondrial"/>
    <property type="match status" value="1"/>
</dbReference>
<evidence type="ECO:0000313" key="19">
    <source>
        <dbReference type="Proteomes" id="UP001054837"/>
    </source>
</evidence>